<dbReference type="RefSeq" id="WP_113852913.1">
    <property type="nucleotide sequence ID" value="NZ_PDCH01000002.1"/>
</dbReference>
<keyword evidence="4" id="KW-1185">Reference proteome</keyword>
<feature type="transmembrane region" description="Helical" evidence="2">
    <location>
        <begin position="113"/>
        <end position="137"/>
    </location>
</feature>
<gene>
    <name evidence="3" type="ORF">CRD59_01925</name>
</gene>
<evidence type="ECO:0000313" key="4">
    <source>
        <dbReference type="Proteomes" id="UP000252345"/>
    </source>
</evidence>
<keyword evidence="2" id="KW-0472">Membrane</keyword>
<proteinExistence type="predicted"/>
<accession>A0A366KDK5</accession>
<evidence type="ECO:0000313" key="3">
    <source>
        <dbReference type="EMBL" id="RBP99816.1"/>
    </source>
</evidence>
<dbReference type="AlphaFoldDB" id="A0A366KDK5"/>
<keyword evidence="2" id="KW-1133">Transmembrane helix</keyword>
<reference evidence="3 4" key="1">
    <citation type="submission" date="2017-10" db="EMBL/GenBank/DDBJ databases">
        <title>Bifidobacterium xylocopum sp. nov. and Bifidobacterium aemilianum sp. nov., from the carpenter bee (Xylocopa violacea) digestive tract.</title>
        <authorList>
            <person name="Alberoni D."/>
            <person name="Baffoni L."/>
            <person name="Di Gioia D."/>
            <person name="Gaggia F."/>
            <person name="Biavati B."/>
        </authorList>
    </citation>
    <scope>NUCLEOTIDE SEQUENCE [LARGE SCALE GENOMIC DNA]</scope>
    <source>
        <strain evidence="3 4">XV2</strain>
    </source>
</reference>
<dbReference type="Proteomes" id="UP000252345">
    <property type="component" value="Unassembled WGS sequence"/>
</dbReference>
<organism evidence="3 4">
    <name type="scientific">Bifidobacterium xylocopae</name>
    <dbReference type="NCBI Taxonomy" id="2493119"/>
    <lineage>
        <taxon>Bacteria</taxon>
        <taxon>Bacillati</taxon>
        <taxon>Actinomycetota</taxon>
        <taxon>Actinomycetes</taxon>
        <taxon>Bifidobacteriales</taxon>
        <taxon>Bifidobacteriaceae</taxon>
        <taxon>Bifidobacterium</taxon>
    </lineage>
</organism>
<protein>
    <recommendedName>
        <fullName evidence="5">DUF3180 domain-containing protein</fullName>
    </recommendedName>
</protein>
<feature type="transmembrane region" description="Helical" evidence="2">
    <location>
        <begin position="80"/>
        <end position="101"/>
    </location>
</feature>
<dbReference type="EMBL" id="PDCH01000002">
    <property type="protein sequence ID" value="RBP99816.1"/>
    <property type="molecule type" value="Genomic_DNA"/>
</dbReference>
<dbReference type="Pfam" id="PF11377">
    <property type="entry name" value="DUF3180"/>
    <property type="match status" value="1"/>
</dbReference>
<name>A0A366KDK5_9BIFI</name>
<dbReference type="InterPro" id="IPR021517">
    <property type="entry name" value="DUF3180"/>
</dbReference>
<evidence type="ECO:0000256" key="1">
    <source>
        <dbReference type="SAM" id="MobiDB-lite"/>
    </source>
</evidence>
<feature type="transmembrane region" description="Helical" evidence="2">
    <location>
        <begin position="38"/>
        <end position="59"/>
    </location>
</feature>
<sequence length="180" mass="19650">MKMRRTPPTYYLLAVGLGLVGGVLLVRAGERWRLDLLGAPWLVPALLLITGLIVLSMAVQVHRYAKGERKEMDPRFAVNALLLSKALGLACAGLLGWYAGQGLMCLPHREAPYYGRVIVECLVAALVCLVDIIIAVAGEWLCQLPPDDGPDSPESKRRAEQGRLAGAAERKLSKSRQHRS</sequence>
<evidence type="ECO:0000256" key="2">
    <source>
        <dbReference type="SAM" id="Phobius"/>
    </source>
</evidence>
<evidence type="ECO:0008006" key="5">
    <source>
        <dbReference type="Google" id="ProtNLM"/>
    </source>
</evidence>
<comment type="caution">
    <text evidence="3">The sequence shown here is derived from an EMBL/GenBank/DDBJ whole genome shotgun (WGS) entry which is preliminary data.</text>
</comment>
<keyword evidence="2" id="KW-0812">Transmembrane</keyword>
<dbReference type="OrthoDB" id="3242755at2"/>
<feature type="region of interest" description="Disordered" evidence="1">
    <location>
        <begin position="145"/>
        <end position="180"/>
    </location>
</feature>